<dbReference type="CDD" id="cd07381">
    <property type="entry name" value="MPP_CapA"/>
    <property type="match status" value="1"/>
</dbReference>
<dbReference type="EMBL" id="PDJI01000004">
    <property type="protein sequence ID" value="PFG38456.1"/>
    <property type="molecule type" value="Genomic_DNA"/>
</dbReference>
<sequence>MSAVSRRERGRRRRLRRERALALGAAGAALASVVLGVRVDAGTGAGTGGRTTAHPAPTPQRSATPGLREDRASGATTAAPRAHASRAPSAAAAAAPSSDDVSFTILSAGDVLPHANVNRVAALPGGGYDFVPLMAGVREWTAGADLALCSLEVPLAPPGQEVTGYPVFGAPAELVTALAELGWDGCATATNHALDRGTAGVTHTLDMLDAAGLGHVGTARSAAEAAAPQLYRLERGGRTIVVAHLSATAVVNGRAGPSATDRSVTGADPAALTEQARTAREAGADVVVANLHWGVEYAHSPDAEQLRIATALAQGGQVDVVLGSHPHVPQPIDRLPGGPRGEGMWVAWSMGNFLSNQDEECCTMETATGVMTTATVQVPARGPAAVTALEWTPVTVDVAESRRVHALNDLAAGVRPDGLGLDAATIAARDARVSEVMGTEGERLQAPRPTGPEPTVLPRPR</sequence>
<reference evidence="4 5" key="1">
    <citation type="submission" date="2017-10" db="EMBL/GenBank/DDBJ databases">
        <title>Sequencing the genomes of 1000 actinobacteria strains.</title>
        <authorList>
            <person name="Klenk H.-P."/>
        </authorList>
    </citation>
    <scope>NUCLEOTIDE SEQUENCE [LARGE SCALE GENOMIC DNA]</scope>
    <source>
        <strain evidence="4 5">DSM 21838</strain>
    </source>
</reference>
<organism evidence="4 5">
    <name type="scientific">Georgenia soli</name>
    <dbReference type="NCBI Taxonomy" id="638953"/>
    <lineage>
        <taxon>Bacteria</taxon>
        <taxon>Bacillati</taxon>
        <taxon>Actinomycetota</taxon>
        <taxon>Actinomycetes</taxon>
        <taxon>Micrococcales</taxon>
        <taxon>Bogoriellaceae</taxon>
        <taxon>Georgenia</taxon>
    </lineage>
</organism>
<protein>
    <submittedName>
        <fullName evidence="4">Poly-gamma-glutamate synthesis protein (Capsule biosynthesis protein)</fullName>
    </submittedName>
</protein>
<dbReference type="AlphaFoldDB" id="A0A2A9EIN1"/>
<evidence type="ECO:0000256" key="2">
    <source>
        <dbReference type="SAM" id="MobiDB-lite"/>
    </source>
</evidence>
<evidence type="ECO:0000259" key="3">
    <source>
        <dbReference type="SMART" id="SM00854"/>
    </source>
</evidence>
<dbReference type="InterPro" id="IPR019079">
    <property type="entry name" value="Capsule_synth_CapA"/>
</dbReference>
<feature type="domain" description="Capsule synthesis protein CapA" evidence="3">
    <location>
        <begin position="104"/>
        <end position="357"/>
    </location>
</feature>
<feature type="region of interest" description="Disordered" evidence="2">
    <location>
        <begin position="435"/>
        <end position="461"/>
    </location>
</feature>
<name>A0A2A9EIN1_9MICO</name>
<feature type="region of interest" description="Disordered" evidence="2">
    <location>
        <begin position="45"/>
        <end position="87"/>
    </location>
</feature>
<dbReference type="Proteomes" id="UP000222106">
    <property type="component" value="Unassembled WGS sequence"/>
</dbReference>
<feature type="compositionally biased region" description="Pro residues" evidence="2">
    <location>
        <begin position="449"/>
        <end position="461"/>
    </location>
</feature>
<dbReference type="PANTHER" id="PTHR33393:SF13">
    <property type="entry name" value="PGA BIOSYNTHESIS PROTEIN CAPA"/>
    <property type="match status" value="1"/>
</dbReference>
<dbReference type="OrthoDB" id="9810718at2"/>
<accession>A0A2A9EIN1</accession>
<proteinExistence type="inferred from homology"/>
<dbReference type="PANTHER" id="PTHR33393">
    <property type="entry name" value="POLYGLUTAMINE SYNTHESIS ACCESSORY PROTEIN RV0574C-RELATED"/>
    <property type="match status" value="1"/>
</dbReference>
<dbReference type="InterPro" id="IPR029052">
    <property type="entry name" value="Metallo-depent_PP-like"/>
</dbReference>
<evidence type="ECO:0000313" key="5">
    <source>
        <dbReference type="Proteomes" id="UP000222106"/>
    </source>
</evidence>
<comment type="caution">
    <text evidence="4">The sequence shown here is derived from an EMBL/GenBank/DDBJ whole genome shotgun (WGS) entry which is preliminary data.</text>
</comment>
<gene>
    <name evidence="4" type="ORF">ATJ97_0933</name>
</gene>
<dbReference type="InterPro" id="IPR052169">
    <property type="entry name" value="CW_Biosynth-Accessory"/>
</dbReference>
<dbReference type="Pfam" id="PF09587">
    <property type="entry name" value="PGA_cap"/>
    <property type="match status" value="1"/>
</dbReference>
<dbReference type="SMART" id="SM00854">
    <property type="entry name" value="PGA_cap"/>
    <property type="match status" value="1"/>
</dbReference>
<comment type="similarity">
    <text evidence="1">Belongs to the CapA family.</text>
</comment>
<dbReference type="RefSeq" id="WP_143426874.1">
    <property type="nucleotide sequence ID" value="NZ_PDJI01000004.1"/>
</dbReference>
<evidence type="ECO:0000256" key="1">
    <source>
        <dbReference type="ARBA" id="ARBA00005662"/>
    </source>
</evidence>
<evidence type="ECO:0000313" key="4">
    <source>
        <dbReference type="EMBL" id="PFG38456.1"/>
    </source>
</evidence>
<dbReference type="Gene3D" id="3.60.21.10">
    <property type="match status" value="1"/>
</dbReference>
<keyword evidence="5" id="KW-1185">Reference proteome</keyword>
<feature type="compositionally biased region" description="Low complexity" evidence="2">
    <location>
        <begin position="73"/>
        <end position="87"/>
    </location>
</feature>
<dbReference type="SUPFAM" id="SSF56300">
    <property type="entry name" value="Metallo-dependent phosphatases"/>
    <property type="match status" value="1"/>
</dbReference>